<dbReference type="Gene3D" id="3.40.1810.10">
    <property type="entry name" value="Transcription factor, MADS-box"/>
    <property type="match status" value="1"/>
</dbReference>
<proteinExistence type="predicted"/>
<comment type="subcellular location">
    <subcellularLocation>
        <location evidence="1">Nucleus</location>
    </subcellularLocation>
</comment>
<organism evidence="9 10">
    <name type="scientific">Lupinus luteus</name>
    <name type="common">European yellow lupine</name>
    <dbReference type="NCBI Taxonomy" id="3873"/>
    <lineage>
        <taxon>Eukaryota</taxon>
        <taxon>Viridiplantae</taxon>
        <taxon>Streptophyta</taxon>
        <taxon>Embryophyta</taxon>
        <taxon>Tracheophyta</taxon>
        <taxon>Spermatophyta</taxon>
        <taxon>Magnoliopsida</taxon>
        <taxon>eudicotyledons</taxon>
        <taxon>Gunneridae</taxon>
        <taxon>Pentapetalae</taxon>
        <taxon>rosids</taxon>
        <taxon>fabids</taxon>
        <taxon>Fabales</taxon>
        <taxon>Fabaceae</taxon>
        <taxon>Papilionoideae</taxon>
        <taxon>50 kb inversion clade</taxon>
        <taxon>genistoids sensu lato</taxon>
        <taxon>core genistoids</taxon>
        <taxon>Genisteae</taxon>
        <taxon>Lupinus</taxon>
    </lineage>
</organism>
<dbReference type="PANTHER" id="PTHR11945:SF776">
    <property type="entry name" value="AGAMOUS-LIKE 50-RELATED"/>
    <property type="match status" value="1"/>
</dbReference>
<gene>
    <name evidence="9" type="ORF">LLUT_LOCUS11490</name>
</gene>
<evidence type="ECO:0000256" key="5">
    <source>
        <dbReference type="ARBA" id="ARBA00023242"/>
    </source>
</evidence>
<keyword evidence="3" id="KW-0238">DNA-binding</keyword>
<dbReference type="FunFam" id="3.40.1810.10:FF:000006">
    <property type="entry name" value="Agamous-like MADS-box protein AGL62"/>
    <property type="match status" value="1"/>
</dbReference>
<dbReference type="GO" id="GO:0005634">
    <property type="term" value="C:nucleus"/>
    <property type="evidence" value="ECO:0007669"/>
    <property type="project" value="UniProtKB-SubCell"/>
</dbReference>
<evidence type="ECO:0000313" key="10">
    <source>
        <dbReference type="Proteomes" id="UP001497480"/>
    </source>
</evidence>
<feature type="region of interest" description="Disordered" evidence="7">
    <location>
        <begin position="220"/>
        <end position="242"/>
    </location>
</feature>
<accession>A0AAV1WM93</accession>
<keyword evidence="2" id="KW-0805">Transcription regulation</keyword>
<dbReference type="GO" id="GO:0000978">
    <property type="term" value="F:RNA polymerase II cis-regulatory region sequence-specific DNA binding"/>
    <property type="evidence" value="ECO:0007669"/>
    <property type="project" value="TreeGrafter"/>
</dbReference>
<feature type="domain" description="MADS-box" evidence="8">
    <location>
        <begin position="12"/>
        <end position="72"/>
    </location>
</feature>
<dbReference type="GO" id="GO:0045944">
    <property type="term" value="P:positive regulation of transcription by RNA polymerase II"/>
    <property type="evidence" value="ECO:0007669"/>
    <property type="project" value="InterPro"/>
</dbReference>
<evidence type="ECO:0000256" key="3">
    <source>
        <dbReference type="ARBA" id="ARBA00023125"/>
    </source>
</evidence>
<dbReference type="SUPFAM" id="SSF55455">
    <property type="entry name" value="SRF-like"/>
    <property type="match status" value="1"/>
</dbReference>
<evidence type="ECO:0000256" key="1">
    <source>
        <dbReference type="ARBA" id="ARBA00004123"/>
    </source>
</evidence>
<dbReference type="PANTHER" id="PTHR11945">
    <property type="entry name" value="MADS BOX PROTEIN"/>
    <property type="match status" value="1"/>
</dbReference>
<dbReference type="Gene3D" id="6.10.140.920">
    <property type="match status" value="1"/>
</dbReference>
<evidence type="ECO:0000256" key="7">
    <source>
        <dbReference type="SAM" id="MobiDB-lite"/>
    </source>
</evidence>
<evidence type="ECO:0000313" key="9">
    <source>
        <dbReference type="EMBL" id="CAL0310430.1"/>
    </source>
</evidence>
<name>A0AAV1WM93_LUPLU</name>
<keyword evidence="4" id="KW-0804">Transcription</keyword>
<sequence length="267" mass="29922">MPNSESNPRRSKGRQKIEMKKMTNESNLQVTFSKRRNGLFKKASELCTLCGAQVALIVFSPAEKAFSFGDPSVSAVIDRYMMIPPQPNNATMQILEAHRCANVREMNTHLTQINSDLEIEKMCNDMLNKQRKDAQNQFWWATPIEEMNNAEQLEQLKKALEDLKKNVILQAQNQIVPQNPAPPAPNPPPQFFAGGSSSNNPPFMFHQPPQPQMIPLQQPQSFFEGSSSSNNPPHMQPSHMSEGLPMMMPYPGGFNNMGGYGPQGGFF</sequence>
<dbReference type="GO" id="GO:0046983">
    <property type="term" value="F:protein dimerization activity"/>
    <property type="evidence" value="ECO:0007669"/>
    <property type="project" value="InterPro"/>
</dbReference>
<dbReference type="AlphaFoldDB" id="A0AAV1WM93"/>
<dbReference type="PROSITE" id="PS50066">
    <property type="entry name" value="MADS_BOX_2"/>
    <property type="match status" value="1"/>
</dbReference>
<feature type="compositionally biased region" description="Pro residues" evidence="7">
    <location>
        <begin position="179"/>
        <end position="190"/>
    </location>
</feature>
<protein>
    <recommendedName>
        <fullName evidence="8">MADS-box domain-containing protein</fullName>
    </recommendedName>
</protein>
<comment type="caution">
    <text evidence="9">The sequence shown here is derived from an EMBL/GenBank/DDBJ whole genome shotgun (WGS) entry which is preliminary data.</text>
</comment>
<dbReference type="InterPro" id="IPR033896">
    <property type="entry name" value="MEF2-like_N"/>
</dbReference>
<dbReference type="EMBL" id="CAXHTB010000008">
    <property type="protein sequence ID" value="CAL0310430.1"/>
    <property type="molecule type" value="Genomic_DNA"/>
</dbReference>
<evidence type="ECO:0000259" key="8">
    <source>
        <dbReference type="PROSITE" id="PS50066"/>
    </source>
</evidence>
<dbReference type="GO" id="GO:0000981">
    <property type="term" value="F:DNA-binding transcription factor activity, RNA polymerase II-specific"/>
    <property type="evidence" value="ECO:0007669"/>
    <property type="project" value="TreeGrafter"/>
</dbReference>
<feature type="region of interest" description="Disordered" evidence="7">
    <location>
        <begin position="178"/>
        <end position="199"/>
    </location>
</feature>
<dbReference type="Proteomes" id="UP001497480">
    <property type="component" value="Unassembled WGS sequence"/>
</dbReference>
<feature type="coiled-coil region" evidence="6">
    <location>
        <begin position="146"/>
        <end position="173"/>
    </location>
</feature>
<keyword evidence="5" id="KW-0539">Nucleus</keyword>
<reference evidence="9 10" key="1">
    <citation type="submission" date="2024-03" db="EMBL/GenBank/DDBJ databases">
        <authorList>
            <person name="Martinez-Hernandez J."/>
        </authorList>
    </citation>
    <scope>NUCLEOTIDE SEQUENCE [LARGE SCALE GENOMIC DNA]</scope>
</reference>
<evidence type="ECO:0000256" key="6">
    <source>
        <dbReference type="SAM" id="Coils"/>
    </source>
</evidence>
<dbReference type="Pfam" id="PF00319">
    <property type="entry name" value="SRF-TF"/>
    <property type="match status" value="1"/>
</dbReference>
<dbReference type="PRINTS" id="PR00404">
    <property type="entry name" value="MADSDOMAIN"/>
</dbReference>
<keyword evidence="6" id="KW-0175">Coiled coil</keyword>
<evidence type="ECO:0000256" key="2">
    <source>
        <dbReference type="ARBA" id="ARBA00023015"/>
    </source>
</evidence>
<evidence type="ECO:0000256" key="4">
    <source>
        <dbReference type="ARBA" id="ARBA00023163"/>
    </source>
</evidence>
<dbReference type="SMART" id="SM00432">
    <property type="entry name" value="MADS"/>
    <property type="match status" value="1"/>
</dbReference>
<keyword evidence="10" id="KW-1185">Reference proteome</keyword>
<dbReference type="InterPro" id="IPR036879">
    <property type="entry name" value="TF_MADSbox_sf"/>
</dbReference>
<dbReference type="InterPro" id="IPR002100">
    <property type="entry name" value="TF_MADSbox"/>
</dbReference>
<dbReference type="CDD" id="cd00265">
    <property type="entry name" value="MADS_MEF2_like"/>
    <property type="match status" value="1"/>
</dbReference>
<feature type="compositionally biased region" description="Polar residues" evidence="7">
    <location>
        <begin position="221"/>
        <end position="233"/>
    </location>
</feature>